<protein>
    <submittedName>
        <fullName evidence="4">TetR family transcriptional regulator</fullName>
    </submittedName>
</protein>
<sequence>MSHTLGIRQAQKQKTRQALLDAALGLLEHQSLSSLGLREVTRAVGVAPAAFYRHFKDTADLGVALVEGALGSLHETIRAAIVTTGGSDERIDRAVDLIASHVRAHPAHVRFIARERHGGVAPVREAIGVQLRRFADEVAEALGADPESQGWSAADLRMLAGVYVDHMVMTASAILEAGAGAEGDEEAARRAEEAVLATARRQLRLVTLGRRHWLD</sequence>
<feature type="domain" description="HTH tetR-type" evidence="3">
    <location>
        <begin position="13"/>
        <end position="73"/>
    </location>
</feature>
<dbReference type="InterPro" id="IPR050692">
    <property type="entry name" value="HTH_transcr_repressor_FabR"/>
</dbReference>
<dbReference type="SUPFAM" id="SSF46689">
    <property type="entry name" value="Homeodomain-like"/>
    <property type="match status" value="1"/>
</dbReference>
<dbReference type="PANTHER" id="PTHR47752:SF1">
    <property type="entry name" value="HTH-TYPE TRANSCRIPTIONAL REPRESSOR FABR"/>
    <property type="match status" value="1"/>
</dbReference>
<feature type="DNA-binding region" description="H-T-H motif" evidence="2">
    <location>
        <begin position="36"/>
        <end position="55"/>
    </location>
</feature>
<dbReference type="PROSITE" id="PS50977">
    <property type="entry name" value="HTH_TETR_2"/>
    <property type="match status" value="1"/>
</dbReference>
<dbReference type="GO" id="GO:0003677">
    <property type="term" value="F:DNA binding"/>
    <property type="evidence" value="ECO:0007669"/>
    <property type="project" value="UniProtKB-UniRule"/>
</dbReference>
<dbReference type="AlphaFoldDB" id="A0AAU2GYN2"/>
<dbReference type="InterPro" id="IPR001647">
    <property type="entry name" value="HTH_TetR"/>
</dbReference>
<evidence type="ECO:0000313" key="4">
    <source>
        <dbReference type="EMBL" id="WTU40179.1"/>
    </source>
</evidence>
<name>A0AAU2GYN2_9ACTN</name>
<reference evidence="4" key="1">
    <citation type="submission" date="2022-10" db="EMBL/GenBank/DDBJ databases">
        <title>The complete genomes of actinobacterial strains from the NBC collection.</title>
        <authorList>
            <person name="Joergensen T.S."/>
            <person name="Alvarez Arevalo M."/>
            <person name="Sterndorff E.B."/>
            <person name="Faurdal D."/>
            <person name="Vuksanovic O."/>
            <person name="Mourched A.-S."/>
            <person name="Charusanti P."/>
            <person name="Shaw S."/>
            <person name="Blin K."/>
            <person name="Weber T."/>
        </authorList>
    </citation>
    <scope>NUCLEOTIDE SEQUENCE</scope>
    <source>
        <strain evidence="4">NBC_00060</strain>
    </source>
</reference>
<dbReference type="Gene3D" id="1.10.357.10">
    <property type="entry name" value="Tetracycline Repressor, domain 2"/>
    <property type="match status" value="1"/>
</dbReference>
<evidence type="ECO:0000256" key="2">
    <source>
        <dbReference type="PROSITE-ProRule" id="PRU00335"/>
    </source>
</evidence>
<dbReference type="PANTHER" id="PTHR47752">
    <property type="entry name" value="HTH-TYPE TRANSCRIPTIONAL REPRESSOR FABR"/>
    <property type="match status" value="1"/>
</dbReference>
<dbReference type="EMBL" id="CP108253">
    <property type="protein sequence ID" value="WTU40179.1"/>
    <property type="molecule type" value="Genomic_DNA"/>
</dbReference>
<dbReference type="Pfam" id="PF00440">
    <property type="entry name" value="TetR_N"/>
    <property type="match status" value="1"/>
</dbReference>
<organism evidence="4">
    <name type="scientific">Streptomyces sp. NBC_00060</name>
    <dbReference type="NCBI Taxonomy" id="2975636"/>
    <lineage>
        <taxon>Bacteria</taxon>
        <taxon>Bacillati</taxon>
        <taxon>Actinomycetota</taxon>
        <taxon>Actinomycetes</taxon>
        <taxon>Kitasatosporales</taxon>
        <taxon>Streptomycetaceae</taxon>
        <taxon>Streptomyces</taxon>
    </lineage>
</organism>
<evidence type="ECO:0000256" key="1">
    <source>
        <dbReference type="ARBA" id="ARBA00023125"/>
    </source>
</evidence>
<gene>
    <name evidence="4" type="ORF">OHV25_11615</name>
</gene>
<accession>A0AAU2GYN2</accession>
<dbReference type="InterPro" id="IPR009057">
    <property type="entry name" value="Homeodomain-like_sf"/>
</dbReference>
<dbReference type="Gene3D" id="1.10.10.60">
    <property type="entry name" value="Homeodomain-like"/>
    <property type="match status" value="1"/>
</dbReference>
<evidence type="ECO:0000259" key="3">
    <source>
        <dbReference type="PROSITE" id="PS50977"/>
    </source>
</evidence>
<keyword evidence="1 2" id="KW-0238">DNA-binding</keyword>
<proteinExistence type="predicted"/>